<dbReference type="InterPro" id="IPR015422">
    <property type="entry name" value="PyrdxlP-dep_Trfase_small"/>
</dbReference>
<dbReference type="EMBL" id="CP084166">
    <property type="protein sequence ID" value="UJG39544.1"/>
    <property type="molecule type" value="Genomic_DNA"/>
</dbReference>
<protein>
    <recommendedName>
        <fullName evidence="1">glycine dehydrogenase (aminomethyl-transferring)</fullName>
        <ecNumber evidence="1">1.4.4.2</ecNumber>
    </recommendedName>
</protein>
<sequence>MSNFSHPYIANSEQDKKEMLAELGLNSIDELYSDIPDSIRFKGKLELPHFQSEFEVKEHIEKLLSKNVSTRECRSFLGGGLLDVYIPAAQDELLRRTEFYSAYTPYQPETSQGTLHTLFEYQSMICELLAMDTANCSMYDWATALGEAALMTARINKKGNKFLYTAATAPNRKEVLKNYVSGAKLEIIEIPYDKETGKMDKEKAIELMGEGVVGIYFENPNYFGVIEDEIEEVIKVAKEKKIVVVAGVDTSSLGIMEAPGNYGADIAIGDAQSIGAGPLNYGGPLAGVFAMKFDKKWTRQMPGRIVGITLTPKKGKWAFTNTLQTREQHIKRFRATSNICTNEALMAMSTAFHLALLGPQGLKETGESMYYNAHYLKEELEKIGVKTVFNSEFFNTFLVDLKIPKDKKEEFTKFMLERKIFAGIPFSLDGETYDYLITTSYLLKKKDLDDYVKAIEEWRNE</sequence>
<dbReference type="Gene3D" id="3.90.1150.10">
    <property type="entry name" value="Aspartate Aminotransferase, domain 1"/>
    <property type="match status" value="1"/>
</dbReference>
<accession>A0A9Y1BJQ1</accession>
<dbReference type="Gene3D" id="3.40.640.10">
    <property type="entry name" value="Type I PLP-dependent aspartate aminotransferase-like (Major domain)"/>
    <property type="match status" value="1"/>
</dbReference>
<dbReference type="SUPFAM" id="SSF53383">
    <property type="entry name" value="PLP-dependent transferases"/>
    <property type="match status" value="1"/>
</dbReference>
<dbReference type="Proteomes" id="UP001201020">
    <property type="component" value="Chromosome"/>
</dbReference>
<dbReference type="CDD" id="cd00613">
    <property type="entry name" value="GDC-P"/>
    <property type="match status" value="1"/>
</dbReference>
<dbReference type="EC" id="1.4.4.2" evidence="1"/>
<dbReference type="PANTHER" id="PTHR42806:SF1">
    <property type="entry name" value="GLYCINE DEHYDROGENASE (DECARBOXYLATING)"/>
    <property type="match status" value="1"/>
</dbReference>
<dbReference type="GO" id="GO:0004375">
    <property type="term" value="F:glycine dehydrogenase (decarboxylating) activity"/>
    <property type="evidence" value="ECO:0007669"/>
    <property type="project" value="UniProtKB-EC"/>
</dbReference>
<gene>
    <name evidence="5" type="primary">gcvPA</name>
    <name evidence="5" type="ORF">K9W45_06635</name>
</gene>
<dbReference type="GO" id="GO:0006546">
    <property type="term" value="P:glycine catabolic process"/>
    <property type="evidence" value="ECO:0007669"/>
    <property type="project" value="InterPro"/>
</dbReference>
<evidence type="ECO:0000256" key="2">
    <source>
        <dbReference type="ARBA" id="ARBA00023002"/>
    </source>
</evidence>
<dbReference type="AlphaFoldDB" id="A0A9Y1BJQ1"/>
<dbReference type="InterPro" id="IPR049315">
    <property type="entry name" value="GDC-P_N"/>
</dbReference>
<evidence type="ECO:0000259" key="4">
    <source>
        <dbReference type="Pfam" id="PF02347"/>
    </source>
</evidence>
<dbReference type="InterPro" id="IPR015424">
    <property type="entry name" value="PyrdxlP-dep_Trfase"/>
</dbReference>
<name>A0A9Y1BJQ1_9ARCH</name>
<dbReference type="NCBIfam" id="NF001696">
    <property type="entry name" value="PRK00451.1"/>
    <property type="match status" value="1"/>
</dbReference>
<dbReference type="InterPro" id="IPR023010">
    <property type="entry name" value="GcvPA"/>
</dbReference>
<dbReference type="InterPro" id="IPR015421">
    <property type="entry name" value="PyrdxlP-dep_Trfase_major"/>
</dbReference>
<dbReference type="InterPro" id="IPR020581">
    <property type="entry name" value="GDC_P"/>
</dbReference>
<comment type="catalytic activity">
    <reaction evidence="3">
        <text>N(6)-[(R)-lipoyl]-L-lysyl-[glycine-cleavage complex H protein] + glycine + H(+) = N(6)-[(R)-S(8)-aminomethyldihydrolipoyl]-L-lysyl-[glycine-cleavage complex H protein] + CO2</text>
        <dbReference type="Rhea" id="RHEA:24304"/>
        <dbReference type="Rhea" id="RHEA-COMP:10494"/>
        <dbReference type="Rhea" id="RHEA-COMP:10495"/>
        <dbReference type="ChEBI" id="CHEBI:15378"/>
        <dbReference type="ChEBI" id="CHEBI:16526"/>
        <dbReference type="ChEBI" id="CHEBI:57305"/>
        <dbReference type="ChEBI" id="CHEBI:83099"/>
        <dbReference type="ChEBI" id="CHEBI:83143"/>
        <dbReference type="EC" id="1.4.4.2"/>
    </reaction>
</comment>
<keyword evidence="2 5" id="KW-0560">Oxidoreductase</keyword>
<organism evidence="5">
    <name type="scientific">Candidatus Heimdallarchaeum aukensis</name>
    <dbReference type="NCBI Taxonomy" id="2876573"/>
    <lineage>
        <taxon>Archaea</taxon>
        <taxon>Promethearchaeati</taxon>
        <taxon>Candidatus Heimdallarchaeota</taxon>
        <taxon>Candidatus Heimdallarchaeia (ex Rinke et al. 2021) (nom. nud.)</taxon>
        <taxon>Candidatus Heimdallarchaeales</taxon>
        <taxon>Candidatus Heimdallarchaeaceae</taxon>
        <taxon>Candidatus Heimdallarchaeum</taxon>
    </lineage>
</organism>
<evidence type="ECO:0000256" key="1">
    <source>
        <dbReference type="ARBA" id="ARBA00012134"/>
    </source>
</evidence>
<dbReference type="GO" id="GO:0009116">
    <property type="term" value="P:nucleoside metabolic process"/>
    <property type="evidence" value="ECO:0007669"/>
    <property type="project" value="InterPro"/>
</dbReference>
<proteinExistence type="predicted"/>
<evidence type="ECO:0000313" key="5">
    <source>
        <dbReference type="EMBL" id="UJG39544.1"/>
    </source>
</evidence>
<evidence type="ECO:0000256" key="3">
    <source>
        <dbReference type="ARBA" id="ARBA00049026"/>
    </source>
</evidence>
<feature type="domain" description="Glycine cleavage system P-protein N-terminal" evidence="4">
    <location>
        <begin position="8"/>
        <end position="451"/>
    </location>
</feature>
<dbReference type="Pfam" id="PF02347">
    <property type="entry name" value="GDC-P"/>
    <property type="match status" value="1"/>
</dbReference>
<dbReference type="PANTHER" id="PTHR42806">
    <property type="entry name" value="GLYCINE CLEAVAGE SYSTEM P-PROTEIN"/>
    <property type="match status" value="1"/>
</dbReference>
<reference evidence="5" key="1">
    <citation type="journal article" date="2022" name="Nat. Microbiol.">
        <title>Unique mobile elements and scalable gene flow at the prokaryote-eukaryote boundary revealed by circularized Asgard archaea genomes.</title>
        <authorList>
            <person name="Wu F."/>
            <person name="Speth D.R."/>
            <person name="Philosof A."/>
            <person name="Cremiere A."/>
            <person name="Narayanan A."/>
            <person name="Barco R.A."/>
            <person name="Connon S.A."/>
            <person name="Amend J.P."/>
            <person name="Antoshechkin I.A."/>
            <person name="Orphan V.J."/>
        </authorList>
    </citation>
    <scope>NUCLEOTIDE SEQUENCE</scope>
    <source>
        <strain evidence="5">PM71</strain>
    </source>
</reference>